<name>A0A9W9Q5K1_9EURO</name>
<dbReference type="Proteomes" id="UP001147746">
    <property type="component" value="Unassembled WGS sequence"/>
</dbReference>
<protein>
    <submittedName>
        <fullName evidence="2">Uncharacterized protein</fullName>
    </submittedName>
</protein>
<accession>A0A9W9Q5K1</accession>
<keyword evidence="3" id="KW-1185">Reference proteome</keyword>
<feature type="compositionally biased region" description="Basic and acidic residues" evidence="1">
    <location>
        <begin position="33"/>
        <end position="43"/>
    </location>
</feature>
<evidence type="ECO:0000313" key="3">
    <source>
        <dbReference type="Proteomes" id="UP001147746"/>
    </source>
</evidence>
<feature type="region of interest" description="Disordered" evidence="1">
    <location>
        <begin position="1"/>
        <end position="43"/>
    </location>
</feature>
<proteinExistence type="predicted"/>
<dbReference type="EMBL" id="JAPZBO010000002">
    <property type="protein sequence ID" value="KAJ5325015.1"/>
    <property type="molecule type" value="Genomic_DNA"/>
</dbReference>
<reference evidence="2" key="2">
    <citation type="journal article" date="2023" name="IMA Fungus">
        <title>Comparative genomic study of the Penicillium genus elucidates a diverse pangenome and 15 lateral gene transfer events.</title>
        <authorList>
            <person name="Petersen C."/>
            <person name="Sorensen T."/>
            <person name="Nielsen M.R."/>
            <person name="Sondergaard T.E."/>
            <person name="Sorensen J.L."/>
            <person name="Fitzpatrick D.A."/>
            <person name="Frisvad J.C."/>
            <person name="Nielsen K.L."/>
        </authorList>
    </citation>
    <scope>NUCLEOTIDE SEQUENCE</scope>
    <source>
        <strain evidence="2">IBT 21472</strain>
    </source>
</reference>
<sequence>MSPQPTKISGAENGGKGNDHGHHPEGYGQSEGHGQKTGEDSCEKRVWPRLSLTRQWQWQWLFRRGPLWTGEWGHRNDNGGGSGSGLITTRVKRVNAHLAEEEWYHICMDAYGVI</sequence>
<organism evidence="2 3">
    <name type="scientific">Penicillium atrosanguineum</name>
    <dbReference type="NCBI Taxonomy" id="1132637"/>
    <lineage>
        <taxon>Eukaryota</taxon>
        <taxon>Fungi</taxon>
        <taxon>Dikarya</taxon>
        <taxon>Ascomycota</taxon>
        <taxon>Pezizomycotina</taxon>
        <taxon>Eurotiomycetes</taxon>
        <taxon>Eurotiomycetidae</taxon>
        <taxon>Eurotiales</taxon>
        <taxon>Aspergillaceae</taxon>
        <taxon>Penicillium</taxon>
    </lineage>
</organism>
<reference evidence="2" key="1">
    <citation type="submission" date="2022-12" db="EMBL/GenBank/DDBJ databases">
        <authorList>
            <person name="Petersen C."/>
        </authorList>
    </citation>
    <scope>NUCLEOTIDE SEQUENCE</scope>
    <source>
        <strain evidence="2">IBT 21472</strain>
    </source>
</reference>
<evidence type="ECO:0000313" key="2">
    <source>
        <dbReference type="EMBL" id="KAJ5325015.1"/>
    </source>
</evidence>
<comment type="caution">
    <text evidence="2">The sequence shown here is derived from an EMBL/GenBank/DDBJ whole genome shotgun (WGS) entry which is preliminary data.</text>
</comment>
<gene>
    <name evidence="2" type="ORF">N7476_003615</name>
</gene>
<evidence type="ECO:0000256" key="1">
    <source>
        <dbReference type="SAM" id="MobiDB-lite"/>
    </source>
</evidence>
<dbReference type="AlphaFoldDB" id="A0A9W9Q5K1"/>